<accession>A0A1Q8Q9C0</accession>
<feature type="transmembrane region" description="Helical" evidence="9">
    <location>
        <begin position="31"/>
        <end position="48"/>
    </location>
</feature>
<dbReference type="GO" id="GO:0015297">
    <property type="term" value="F:antiporter activity"/>
    <property type="evidence" value="ECO:0007669"/>
    <property type="project" value="UniProtKB-KW"/>
</dbReference>
<feature type="transmembrane region" description="Helical" evidence="9">
    <location>
        <begin position="107"/>
        <end position="124"/>
    </location>
</feature>
<dbReference type="GO" id="GO:0005886">
    <property type="term" value="C:plasma membrane"/>
    <property type="evidence" value="ECO:0007669"/>
    <property type="project" value="UniProtKB-SubCell"/>
</dbReference>
<feature type="transmembrane region" description="Helical" evidence="9">
    <location>
        <begin position="299"/>
        <end position="319"/>
    </location>
</feature>
<sequence length="493" mass="53859">MNNILVFPMVLPIIVGVLLLFFRSNPNIQRWCSVLTMVVVFLISLWILEKVMNEGILRLDFGEWAPPFGITFVADAFAMLLVSTASLVSILCLLYAVFARDERREKFFLYPFLLLLVAGVNGAFLTGDLFNLFVCFEVMLLASYVLMTLGGEKKQLTEGIKYILINILSSWFFLLGIAYMYGTLGTLNLAQLSQRIAEAGQPPLLTTISILFLIVFSLKAGLVLYFWLPGSYGALPTAVSALFAALLTKVGVYALFRFFTLLFYHEPSITHTIIGLMAIVTMVGGSLGAIAYVDLSKIAAYNVVIAIGFILVGLASHNVEAIQGSIYYLIHDILVKGLLFLLIGTVIYLSGKTRFHQASGLITNYPLLGWIFLITILSLGGIPPFSGFAGKLLIGQGALGAGEYVLTAVAFLSSLFVLYSLLRIFLNMFWGETSIRTQNQIPLSKGMLAPCLVLAALTAGLGLGMDVVSPYVTEAAHVLMNPELYIEGALNNE</sequence>
<evidence type="ECO:0000256" key="1">
    <source>
        <dbReference type="ARBA" id="ARBA00004651"/>
    </source>
</evidence>
<evidence type="ECO:0000256" key="3">
    <source>
        <dbReference type="ARBA" id="ARBA00022449"/>
    </source>
</evidence>
<dbReference type="STRING" id="1714264.BTO30_00470"/>
<dbReference type="InterPro" id="IPR001750">
    <property type="entry name" value="ND/Mrp_TM"/>
</dbReference>
<evidence type="ECO:0000256" key="5">
    <source>
        <dbReference type="ARBA" id="ARBA00022692"/>
    </source>
</evidence>
<organism evidence="11 12">
    <name type="scientific">Domibacillus antri</name>
    <dbReference type="NCBI Taxonomy" id="1714264"/>
    <lineage>
        <taxon>Bacteria</taxon>
        <taxon>Bacillati</taxon>
        <taxon>Bacillota</taxon>
        <taxon>Bacilli</taxon>
        <taxon>Bacillales</taxon>
        <taxon>Bacillaceae</taxon>
        <taxon>Domibacillus</taxon>
    </lineage>
</organism>
<feature type="transmembrane region" description="Helical" evidence="9">
    <location>
        <begin position="235"/>
        <end position="256"/>
    </location>
</feature>
<dbReference type="PANTHER" id="PTHR42703">
    <property type="entry name" value="NADH DEHYDROGENASE"/>
    <property type="match status" value="1"/>
</dbReference>
<gene>
    <name evidence="11" type="ORF">BTO30_00470</name>
</gene>
<evidence type="ECO:0000256" key="2">
    <source>
        <dbReference type="ARBA" id="ARBA00005346"/>
    </source>
</evidence>
<keyword evidence="6 9" id="KW-1133">Transmembrane helix</keyword>
<dbReference type="InterPro" id="IPR003918">
    <property type="entry name" value="NADH_UbQ_OxRdtase"/>
</dbReference>
<dbReference type="InterPro" id="IPR050586">
    <property type="entry name" value="CPA3_Na-H_Antiporter_D"/>
</dbReference>
<keyword evidence="3" id="KW-0050">Antiport</keyword>
<feature type="domain" description="NADH:quinone oxidoreductase/Mrp antiporter transmembrane" evidence="10">
    <location>
        <begin position="127"/>
        <end position="415"/>
    </location>
</feature>
<keyword evidence="4" id="KW-1003">Cell membrane</keyword>
<protein>
    <submittedName>
        <fullName evidence="11">Na+/H+ antiporter subunit D</fullName>
    </submittedName>
</protein>
<feature type="transmembrane region" description="Helical" evidence="9">
    <location>
        <begin position="404"/>
        <end position="426"/>
    </location>
</feature>
<feature type="transmembrane region" description="Helical" evidence="9">
    <location>
        <begin position="204"/>
        <end position="228"/>
    </location>
</feature>
<feature type="transmembrane region" description="Helical" evidence="9">
    <location>
        <begin position="361"/>
        <end position="384"/>
    </location>
</feature>
<dbReference type="PRINTS" id="PR01437">
    <property type="entry name" value="NUOXDRDTASE4"/>
</dbReference>
<feature type="transmembrane region" description="Helical" evidence="9">
    <location>
        <begin position="268"/>
        <end position="292"/>
    </location>
</feature>
<evidence type="ECO:0000256" key="4">
    <source>
        <dbReference type="ARBA" id="ARBA00022475"/>
    </source>
</evidence>
<feature type="transmembrane region" description="Helical" evidence="9">
    <location>
        <begin position="447"/>
        <end position="465"/>
    </location>
</feature>
<evidence type="ECO:0000313" key="12">
    <source>
        <dbReference type="Proteomes" id="UP000185568"/>
    </source>
</evidence>
<evidence type="ECO:0000256" key="6">
    <source>
        <dbReference type="ARBA" id="ARBA00022989"/>
    </source>
</evidence>
<feature type="transmembrane region" description="Helical" evidence="9">
    <location>
        <begin position="130"/>
        <end position="150"/>
    </location>
</feature>
<evidence type="ECO:0000256" key="7">
    <source>
        <dbReference type="ARBA" id="ARBA00023136"/>
    </source>
</evidence>
<keyword evidence="12" id="KW-1185">Reference proteome</keyword>
<evidence type="ECO:0000313" key="11">
    <source>
        <dbReference type="EMBL" id="OLN23939.1"/>
    </source>
</evidence>
<dbReference type="Pfam" id="PF00361">
    <property type="entry name" value="Proton_antipo_M"/>
    <property type="match status" value="1"/>
</dbReference>
<evidence type="ECO:0000256" key="8">
    <source>
        <dbReference type="RuleBase" id="RU000320"/>
    </source>
</evidence>
<dbReference type="Proteomes" id="UP000185568">
    <property type="component" value="Unassembled WGS sequence"/>
</dbReference>
<comment type="similarity">
    <text evidence="2">Belongs to the CPA3 antiporters (TC 2.A.63) subunit D family.</text>
</comment>
<evidence type="ECO:0000256" key="9">
    <source>
        <dbReference type="SAM" id="Phobius"/>
    </source>
</evidence>
<proteinExistence type="inferred from homology"/>
<keyword evidence="5 8" id="KW-0812">Transmembrane</keyword>
<feature type="transmembrane region" description="Helical" evidence="9">
    <location>
        <begin position="325"/>
        <end position="349"/>
    </location>
</feature>
<keyword evidence="3" id="KW-0813">Transport</keyword>
<dbReference type="RefSeq" id="WP_075396755.1">
    <property type="nucleotide sequence ID" value="NZ_MSDU01000003.1"/>
</dbReference>
<evidence type="ECO:0000259" key="10">
    <source>
        <dbReference type="Pfam" id="PF00361"/>
    </source>
</evidence>
<dbReference type="GO" id="GO:0008137">
    <property type="term" value="F:NADH dehydrogenase (ubiquinone) activity"/>
    <property type="evidence" value="ECO:0007669"/>
    <property type="project" value="InterPro"/>
</dbReference>
<dbReference type="NCBIfam" id="NF009306">
    <property type="entry name" value="PRK12663.1"/>
    <property type="match status" value="1"/>
</dbReference>
<feature type="transmembrane region" description="Helical" evidence="9">
    <location>
        <begin position="162"/>
        <end position="184"/>
    </location>
</feature>
<dbReference type="GO" id="GO:0042773">
    <property type="term" value="P:ATP synthesis coupled electron transport"/>
    <property type="evidence" value="ECO:0007669"/>
    <property type="project" value="InterPro"/>
</dbReference>
<dbReference type="OrthoDB" id="9811718at2"/>
<reference evidence="11 12" key="1">
    <citation type="submission" date="2016-12" db="EMBL/GenBank/DDBJ databases">
        <title>Domibacillus antri genome sequencing.</title>
        <authorList>
            <person name="Verma A."/>
            <person name="Krishnamurthi S."/>
        </authorList>
    </citation>
    <scope>NUCLEOTIDE SEQUENCE [LARGE SCALE GENOMIC DNA]</scope>
    <source>
        <strain evidence="11 12">XD80</strain>
    </source>
</reference>
<name>A0A1Q8Q9C0_9BACI</name>
<dbReference type="NCBIfam" id="NF005818">
    <property type="entry name" value="PRK07691.1"/>
    <property type="match status" value="1"/>
</dbReference>
<dbReference type="EMBL" id="MSDU01000003">
    <property type="protein sequence ID" value="OLN23939.1"/>
    <property type="molecule type" value="Genomic_DNA"/>
</dbReference>
<feature type="transmembrane region" description="Helical" evidence="9">
    <location>
        <begin position="6"/>
        <end position="22"/>
    </location>
</feature>
<dbReference type="AlphaFoldDB" id="A0A1Q8Q9C0"/>
<dbReference type="PANTHER" id="PTHR42703:SF1">
    <property type="entry name" value="NA(+)_H(+) ANTIPORTER SUBUNIT D1"/>
    <property type="match status" value="1"/>
</dbReference>
<comment type="caution">
    <text evidence="11">The sequence shown here is derived from an EMBL/GenBank/DDBJ whole genome shotgun (WGS) entry which is preliminary data.</text>
</comment>
<comment type="subcellular location">
    <subcellularLocation>
        <location evidence="1">Cell membrane</location>
        <topology evidence="1">Multi-pass membrane protein</topology>
    </subcellularLocation>
    <subcellularLocation>
        <location evidence="8">Membrane</location>
        <topology evidence="8">Multi-pass membrane protein</topology>
    </subcellularLocation>
</comment>
<feature type="transmembrane region" description="Helical" evidence="9">
    <location>
        <begin position="68"/>
        <end position="95"/>
    </location>
</feature>
<keyword evidence="7 9" id="KW-0472">Membrane</keyword>